<evidence type="ECO:0000256" key="1">
    <source>
        <dbReference type="SAM" id="MobiDB-lite"/>
    </source>
</evidence>
<name>A0A1M3TEJ9_ASPLC</name>
<accession>A0A1M3TEJ9</accession>
<evidence type="ECO:0000313" key="3">
    <source>
        <dbReference type="EMBL" id="OJZ85169.1"/>
    </source>
</evidence>
<evidence type="ECO:0000313" key="4">
    <source>
        <dbReference type="Proteomes" id="UP000184063"/>
    </source>
</evidence>
<proteinExistence type="predicted"/>
<feature type="transmembrane region" description="Helical" evidence="2">
    <location>
        <begin position="117"/>
        <end position="136"/>
    </location>
</feature>
<organism evidence="3 4">
    <name type="scientific">Aspergillus luchuensis (strain CBS 106.47)</name>
    <dbReference type="NCBI Taxonomy" id="1137211"/>
    <lineage>
        <taxon>Eukaryota</taxon>
        <taxon>Fungi</taxon>
        <taxon>Dikarya</taxon>
        <taxon>Ascomycota</taxon>
        <taxon>Pezizomycotina</taxon>
        <taxon>Eurotiomycetes</taxon>
        <taxon>Eurotiomycetidae</taxon>
        <taxon>Eurotiales</taxon>
        <taxon>Aspergillaceae</taxon>
        <taxon>Aspergillus</taxon>
        <taxon>Aspergillus subgen. Circumdati</taxon>
    </lineage>
</organism>
<feature type="transmembrane region" description="Helical" evidence="2">
    <location>
        <begin position="611"/>
        <end position="636"/>
    </location>
</feature>
<dbReference type="OrthoDB" id="5342924at2759"/>
<dbReference type="EMBL" id="KV878243">
    <property type="protein sequence ID" value="OJZ85169.1"/>
    <property type="molecule type" value="Genomic_DNA"/>
</dbReference>
<dbReference type="AlphaFoldDB" id="A0A1M3TEJ9"/>
<feature type="transmembrane region" description="Helical" evidence="2">
    <location>
        <begin position="157"/>
        <end position="182"/>
    </location>
</feature>
<protein>
    <submittedName>
        <fullName evidence="3">Uncharacterized protein</fullName>
    </submittedName>
</protein>
<feature type="region of interest" description="Disordered" evidence="1">
    <location>
        <begin position="738"/>
        <end position="765"/>
    </location>
</feature>
<keyword evidence="2" id="KW-1133">Transmembrane helix</keyword>
<dbReference type="Proteomes" id="UP000184063">
    <property type="component" value="Unassembled WGS sequence"/>
</dbReference>
<gene>
    <name evidence="3" type="ORF">ASPFODRAFT_61846</name>
</gene>
<keyword evidence="2" id="KW-0812">Transmembrane</keyword>
<evidence type="ECO:0000256" key="2">
    <source>
        <dbReference type="SAM" id="Phobius"/>
    </source>
</evidence>
<sequence length="776" mass="85224">MLISLAFLRRTKSSRTLATSFGPGPREHKKVLVTGSLQTALWRSAIHLLPIIMSVTIVTINLNGKYIGADLMSPVKSETINLLLLQLIAKSHEIMIVASLSVMVMDFVRHELMFGGGVPLGLIGAGINFNRLDFFLRKEFYGSLGYAGAHDSKLRKSLFVGLVVVAGLVAFLAGPASAVFLVPKSQGWRVGSKTFSIVGEKSQFWPDDLSGNMSELHRWCGNGSSTTVAFCPAAGYRSLWTYWGTKNGTSIQNAPSYAKELSGSRFYWPISSPSSLIPPLYALGDTRNGTNGNTFLVQAHAAVATSLQRLADNWWNAFLASTDLPPNQVDDRIVSAEVRSAIVRLRCSDPQLLRTLDQIVSFPSITRESDFGQSFPVKIDGLHTNPSDHLRFSWVRLPSGFGPVSIGGLFESAWGRNDTEETSSSARIVVGCSVQAGWVPSTLFTDKYNFWTGWYPWNIKFNSRTPSWHPEFNGSTNGRVSFGVDWLNLLTPEAPIRGSNTWRPSTIESIFSNTALLRRVTSLEGWIDDSDLSQKKVAIIEAIIGSVVVDGLSRTGSYQLFTPSDPSCNWNVANTGYLPEFEFQIPTLKQTSITTLKADMKISGFSIQSSLASYLALPILLMHIMLAVIHMVLVIYRRHTSGSWKSLGEMIALAQNSQPAPIVLENTGAGIRSAKTYARVAKVRIRKAAPEDRGHVELLFDDLVQGTDQPNSAEQELIELQTPILRHPATWPSYTARAPTPGDGSVVSPHMARSGSQSPFEFTDMPTFVRPDQLYG</sequence>
<dbReference type="VEuPathDB" id="FungiDB:ASPFODRAFT_61846"/>
<keyword evidence="2" id="KW-0472">Membrane</keyword>
<feature type="transmembrane region" description="Helical" evidence="2">
    <location>
        <begin position="40"/>
        <end position="62"/>
    </location>
</feature>
<reference evidence="4" key="1">
    <citation type="journal article" date="2017" name="Genome Biol.">
        <title>Comparative genomics reveals high biological diversity and specific adaptations in the industrially and medically important fungal genus Aspergillus.</title>
        <authorList>
            <person name="de Vries R.P."/>
            <person name="Riley R."/>
            <person name="Wiebenga A."/>
            <person name="Aguilar-Osorio G."/>
            <person name="Amillis S."/>
            <person name="Uchima C.A."/>
            <person name="Anderluh G."/>
            <person name="Asadollahi M."/>
            <person name="Askin M."/>
            <person name="Barry K."/>
            <person name="Battaglia E."/>
            <person name="Bayram O."/>
            <person name="Benocci T."/>
            <person name="Braus-Stromeyer S.A."/>
            <person name="Caldana C."/>
            <person name="Canovas D."/>
            <person name="Cerqueira G.C."/>
            <person name="Chen F."/>
            <person name="Chen W."/>
            <person name="Choi C."/>
            <person name="Clum A."/>
            <person name="Dos Santos R.A."/>
            <person name="Damasio A.R."/>
            <person name="Diallinas G."/>
            <person name="Emri T."/>
            <person name="Fekete E."/>
            <person name="Flipphi M."/>
            <person name="Freyberg S."/>
            <person name="Gallo A."/>
            <person name="Gournas C."/>
            <person name="Habgood R."/>
            <person name="Hainaut M."/>
            <person name="Harispe M.L."/>
            <person name="Henrissat B."/>
            <person name="Hilden K.S."/>
            <person name="Hope R."/>
            <person name="Hossain A."/>
            <person name="Karabika E."/>
            <person name="Karaffa L."/>
            <person name="Karanyi Z."/>
            <person name="Krasevec N."/>
            <person name="Kuo A."/>
            <person name="Kusch H."/>
            <person name="LaButti K."/>
            <person name="Lagendijk E.L."/>
            <person name="Lapidus A."/>
            <person name="Levasseur A."/>
            <person name="Lindquist E."/>
            <person name="Lipzen A."/>
            <person name="Logrieco A.F."/>
            <person name="MacCabe A."/>
            <person name="Maekelae M.R."/>
            <person name="Malavazi I."/>
            <person name="Melin P."/>
            <person name="Meyer V."/>
            <person name="Mielnichuk N."/>
            <person name="Miskei M."/>
            <person name="Molnar A.P."/>
            <person name="Mule G."/>
            <person name="Ngan C.Y."/>
            <person name="Orejas M."/>
            <person name="Orosz E."/>
            <person name="Ouedraogo J.P."/>
            <person name="Overkamp K.M."/>
            <person name="Park H.-S."/>
            <person name="Perrone G."/>
            <person name="Piumi F."/>
            <person name="Punt P.J."/>
            <person name="Ram A.F."/>
            <person name="Ramon A."/>
            <person name="Rauscher S."/>
            <person name="Record E."/>
            <person name="Riano-Pachon D.M."/>
            <person name="Robert V."/>
            <person name="Roehrig J."/>
            <person name="Ruller R."/>
            <person name="Salamov A."/>
            <person name="Salih N.S."/>
            <person name="Samson R.A."/>
            <person name="Sandor E."/>
            <person name="Sanguinetti M."/>
            <person name="Schuetze T."/>
            <person name="Sepcic K."/>
            <person name="Shelest E."/>
            <person name="Sherlock G."/>
            <person name="Sophianopoulou V."/>
            <person name="Squina F.M."/>
            <person name="Sun H."/>
            <person name="Susca A."/>
            <person name="Todd R.B."/>
            <person name="Tsang A."/>
            <person name="Unkles S.E."/>
            <person name="van de Wiele N."/>
            <person name="van Rossen-Uffink D."/>
            <person name="Oliveira J.V."/>
            <person name="Vesth T.C."/>
            <person name="Visser J."/>
            <person name="Yu J.-H."/>
            <person name="Zhou M."/>
            <person name="Andersen M.R."/>
            <person name="Archer D.B."/>
            <person name="Baker S.E."/>
            <person name="Benoit I."/>
            <person name="Brakhage A.A."/>
            <person name="Braus G.H."/>
            <person name="Fischer R."/>
            <person name="Frisvad J.C."/>
            <person name="Goldman G.H."/>
            <person name="Houbraken J."/>
            <person name="Oakley B."/>
            <person name="Pocsi I."/>
            <person name="Scazzocchio C."/>
            <person name="Seiboth B."/>
            <person name="vanKuyk P.A."/>
            <person name="Wortman J."/>
            <person name="Dyer P.S."/>
            <person name="Grigoriev I.V."/>
        </authorList>
    </citation>
    <scope>NUCLEOTIDE SEQUENCE [LARGE SCALE GENOMIC DNA]</scope>
    <source>
        <strain evidence="4">CBS 106.47</strain>
    </source>
</reference>